<feature type="region of interest" description="Disordered" evidence="3">
    <location>
        <begin position="775"/>
        <end position="794"/>
    </location>
</feature>
<evidence type="ECO:0008006" key="5">
    <source>
        <dbReference type="Google" id="ProtNLM"/>
    </source>
</evidence>
<keyword evidence="2" id="KW-0175">Coiled coil</keyword>
<organism evidence="4">
    <name type="scientific">Picocystis salinarum</name>
    <dbReference type="NCBI Taxonomy" id="88271"/>
    <lineage>
        <taxon>Eukaryota</taxon>
        <taxon>Viridiplantae</taxon>
        <taxon>Chlorophyta</taxon>
        <taxon>Picocystophyceae</taxon>
        <taxon>Picocystales</taxon>
        <taxon>Picocystaceae</taxon>
        <taxon>Picocystis</taxon>
    </lineage>
</organism>
<dbReference type="AlphaFoldDB" id="A0A7S3UG77"/>
<protein>
    <recommendedName>
        <fullName evidence="5">T-complex protein 11</fullName>
    </recommendedName>
</protein>
<feature type="coiled-coil region" evidence="2">
    <location>
        <begin position="56"/>
        <end position="105"/>
    </location>
</feature>
<sequence>MELASQNREQIHEEKMEKLARRSARVEQVLTKQKKSTEELLERFADSLRTAEKLRLDNLEISKEYARKDLERVSQARKALEEQQKKDKETVLMQLQQRLERASSRRHEQLCSVAQAAGSPLHKARERTMLLRSSSCRKLQKTWKNFCQERRTTACLSQEFADLGICSEIAAELDFDSLSSALQKPRAIAHTASFLKRLQSKYLLTQKANELGLEDPCLLLLSKLFSTKADPVDGEKMPRYPVRVFLCAYMIIGHPDVVLGGVMPEQESMLQVAATEMLSAFECLHEYLQRPPAFQNATDGLLSPPSSPEKTARMLGGSNHHVLVDRKLSTFTGLLYKFDETWQTYLSHFIKWKVSDSEVLEADLVEMACKMMSSMVLKGALDEEHLALSPDLQAVFEQVTKDVGLIRERMFKLKGQEGCHRFDKALVETKKAAAKRFEEVKQSRLEELAKTNSPPLSPQQTNVEESELSSQLPAGSPEDLAWDGSFHNGLTNEQIILELVYNNEWHLGSSSALTTPQIQESPLKSLREQVQSTMEHLFWEGIKEELVQIPLSTDVLERLAVEIYDDISAIIPRHLVSDIREVLNPKAIKTAFHKIDTGIDYLHDLLKNTLALIRQLGAPAQEEESLQRHQSLLKTIEIAPVSEKPTAENFALFVPCIVDAFRFVLQETKRLKLDCANARLQLMAQGLLRGKSAYAYMKTKFCEKFKLPTSSMDVEVVKARIPMTYTWYSTALSTQVNDAKERAGSYSDDVSSEGLDAKPGAPSVVRSGLLPLHRKSGSAAKDTSDQTTSQQALRPAVHESKQEILCIRLGILSLISQQDALSPAAIPESILYDYKRLLTMQDSFQRLMFLAATSIVVQQRLRGKVEHLGTHIEKCAKRVDALLNHGQVVMADIAAELAMMTNSIVGVGSEAENKSSEEIIARTLISMTKRDGNARLALQKGILYAVEALLLLGDTAPGRKAACQSLTRCGAAHLLEDCKQMAINMAIVAEVQQLTFSSIFDCITNSFQE</sequence>
<evidence type="ECO:0000256" key="3">
    <source>
        <dbReference type="SAM" id="MobiDB-lite"/>
    </source>
</evidence>
<proteinExistence type="inferred from homology"/>
<name>A0A7S3UG77_9CHLO</name>
<evidence type="ECO:0000313" key="4">
    <source>
        <dbReference type="EMBL" id="CAE0611621.1"/>
    </source>
</evidence>
<feature type="region of interest" description="Disordered" evidence="3">
    <location>
        <begin position="743"/>
        <end position="765"/>
    </location>
</feature>
<evidence type="ECO:0000256" key="2">
    <source>
        <dbReference type="SAM" id="Coils"/>
    </source>
</evidence>
<feature type="region of interest" description="Disordered" evidence="3">
    <location>
        <begin position="1"/>
        <end position="24"/>
    </location>
</feature>
<feature type="compositionally biased region" description="Basic and acidic residues" evidence="3">
    <location>
        <begin position="9"/>
        <end position="20"/>
    </location>
</feature>
<feature type="region of interest" description="Disordered" evidence="3">
    <location>
        <begin position="445"/>
        <end position="475"/>
    </location>
</feature>
<dbReference type="InterPro" id="IPR008862">
    <property type="entry name" value="Tcp11"/>
</dbReference>
<feature type="compositionally biased region" description="Polar residues" evidence="3">
    <location>
        <begin position="450"/>
        <end position="473"/>
    </location>
</feature>
<gene>
    <name evidence="4" type="ORF">PSAL00342_LOCUS5456</name>
</gene>
<dbReference type="GO" id="GO:0007165">
    <property type="term" value="P:signal transduction"/>
    <property type="evidence" value="ECO:0007669"/>
    <property type="project" value="TreeGrafter"/>
</dbReference>
<dbReference type="PANTHER" id="PTHR12832">
    <property type="entry name" value="TESTIS-SPECIFIC PROTEIN PBS13 T-COMPLEX 11"/>
    <property type="match status" value="1"/>
</dbReference>
<comment type="similarity">
    <text evidence="1">Belongs to the TCP11 family.</text>
</comment>
<reference evidence="4" key="1">
    <citation type="submission" date="2021-01" db="EMBL/GenBank/DDBJ databases">
        <authorList>
            <person name="Corre E."/>
            <person name="Pelletier E."/>
            <person name="Niang G."/>
            <person name="Scheremetjew M."/>
            <person name="Finn R."/>
            <person name="Kale V."/>
            <person name="Holt S."/>
            <person name="Cochrane G."/>
            <person name="Meng A."/>
            <person name="Brown T."/>
            <person name="Cohen L."/>
        </authorList>
    </citation>
    <scope>NUCLEOTIDE SEQUENCE</scope>
    <source>
        <strain evidence="4">CCMP1897</strain>
    </source>
</reference>
<dbReference type="EMBL" id="HBIS01006048">
    <property type="protein sequence ID" value="CAE0611621.1"/>
    <property type="molecule type" value="Transcribed_RNA"/>
</dbReference>
<evidence type="ECO:0000256" key="1">
    <source>
        <dbReference type="ARBA" id="ARBA00010954"/>
    </source>
</evidence>
<dbReference type="Pfam" id="PF05794">
    <property type="entry name" value="Tcp11"/>
    <property type="match status" value="1"/>
</dbReference>
<dbReference type="PANTHER" id="PTHR12832:SF11">
    <property type="entry name" value="LD23868P"/>
    <property type="match status" value="1"/>
</dbReference>
<accession>A0A7S3UG77</accession>